<proteinExistence type="predicted"/>
<evidence type="ECO:0000313" key="2">
    <source>
        <dbReference type="EMBL" id="ESQ91112.1"/>
    </source>
</evidence>
<dbReference type="Proteomes" id="UP000017837">
    <property type="component" value="Unassembled WGS sequence"/>
</dbReference>
<protein>
    <recommendedName>
        <fullName evidence="1">UDP-glucose/GDP-mannose dehydrogenase N-terminal domain-containing protein</fullName>
    </recommendedName>
</protein>
<dbReference type="AlphaFoldDB" id="V4PB80"/>
<keyword evidence="3" id="KW-1185">Reference proteome</keyword>
<organism evidence="2 3">
    <name type="scientific">Asticcacaulis benevestitus DSM 16100 = ATCC BAA-896</name>
    <dbReference type="NCBI Taxonomy" id="1121022"/>
    <lineage>
        <taxon>Bacteria</taxon>
        <taxon>Pseudomonadati</taxon>
        <taxon>Pseudomonadota</taxon>
        <taxon>Alphaproteobacteria</taxon>
        <taxon>Caulobacterales</taxon>
        <taxon>Caulobacteraceae</taxon>
        <taxon>Asticcacaulis</taxon>
    </lineage>
</organism>
<feature type="domain" description="UDP-glucose/GDP-mannose dehydrogenase N-terminal" evidence="1">
    <location>
        <begin position="10"/>
        <end position="69"/>
    </location>
</feature>
<dbReference type="GO" id="GO:0051287">
    <property type="term" value="F:NAD binding"/>
    <property type="evidence" value="ECO:0007669"/>
    <property type="project" value="InterPro"/>
</dbReference>
<dbReference type="InterPro" id="IPR036291">
    <property type="entry name" value="NAD(P)-bd_dom_sf"/>
</dbReference>
<gene>
    <name evidence="2" type="ORF">ABENE_10670</name>
</gene>
<accession>V4PB80</accession>
<dbReference type="Pfam" id="PF03721">
    <property type="entry name" value="UDPG_MGDP_dh_N"/>
    <property type="match status" value="1"/>
</dbReference>
<dbReference type="eggNOG" id="COG0677">
    <property type="taxonomic scope" value="Bacteria"/>
</dbReference>
<dbReference type="EMBL" id="AWGB01000018">
    <property type="protein sequence ID" value="ESQ91112.1"/>
    <property type="molecule type" value="Genomic_DNA"/>
</dbReference>
<dbReference type="SUPFAM" id="SSF51735">
    <property type="entry name" value="NAD(P)-binding Rossmann-fold domains"/>
    <property type="match status" value="1"/>
</dbReference>
<dbReference type="InterPro" id="IPR001732">
    <property type="entry name" value="UDP-Glc/GDP-Man_DH_N"/>
</dbReference>
<evidence type="ECO:0000313" key="3">
    <source>
        <dbReference type="Proteomes" id="UP000017837"/>
    </source>
</evidence>
<dbReference type="RefSeq" id="WP_018082638.1">
    <property type="nucleotide sequence ID" value="NZ_AQWM01000016.1"/>
</dbReference>
<dbReference type="Gene3D" id="3.40.50.720">
    <property type="entry name" value="NAD(P)-binding Rossmann-like Domain"/>
    <property type="match status" value="1"/>
</dbReference>
<dbReference type="GO" id="GO:0016616">
    <property type="term" value="F:oxidoreductase activity, acting on the CH-OH group of donors, NAD or NADP as acceptor"/>
    <property type="evidence" value="ECO:0007669"/>
    <property type="project" value="InterPro"/>
</dbReference>
<reference evidence="2 3" key="1">
    <citation type="journal article" date="2014" name="Nature">
        <title>Sequential evolution of bacterial morphology by co-option of a developmental regulator.</title>
        <authorList>
            <person name="Jiang C."/>
            <person name="Brown P.J."/>
            <person name="Ducret A."/>
            <person name="Brun Y.V."/>
        </authorList>
    </citation>
    <scope>NUCLEOTIDE SEQUENCE [LARGE SCALE GENOMIC DNA]</scope>
    <source>
        <strain evidence="2 3">DSM 16100</strain>
    </source>
</reference>
<sequence>MLPNNYKDKKNCIIGMGHVGLTLTVAMADAGLQIHGVETNQYILDCLDKKRAHFSEVGLNERLERQIHHQHDMLMASELPSGVRYAALGAYNVTREMI</sequence>
<evidence type="ECO:0000259" key="1">
    <source>
        <dbReference type="Pfam" id="PF03721"/>
    </source>
</evidence>
<dbReference type="PATRIC" id="fig|1121022.4.peg.2157"/>
<comment type="caution">
    <text evidence="2">The sequence shown here is derived from an EMBL/GenBank/DDBJ whole genome shotgun (WGS) entry which is preliminary data.</text>
</comment>
<name>V4PB80_9CAUL</name>
<dbReference type="STRING" id="1121022.GCA_000376105_02972"/>